<feature type="transmembrane region" description="Helical" evidence="1">
    <location>
        <begin position="122"/>
        <end position="141"/>
    </location>
</feature>
<evidence type="ECO:0000256" key="1">
    <source>
        <dbReference type="SAM" id="Phobius"/>
    </source>
</evidence>
<dbReference type="Proteomes" id="UP001243286">
    <property type="component" value="Unassembled WGS sequence"/>
</dbReference>
<feature type="transmembrane region" description="Helical" evidence="1">
    <location>
        <begin position="23"/>
        <end position="42"/>
    </location>
</feature>
<protein>
    <recommendedName>
        <fullName evidence="4">Prepilin type IV endopeptidase peptidase domain-containing protein</fullName>
    </recommendedName>
</protein>
<keyword evidence="1" id="KW-1133">Transmembrane helix</keyword>
<accession>A0ABT6R5A9</accession>
<sequence>MIKSPFDYVSFDELQRIYPLEKIVFYGAILFFTCYIIANLYTDIKHRRTSNLQHTISLVLAICFFNYMHEGSFIVLIVMLIGLIFGLILEKMNTSSPGDTKMFVVMSVWIVSFSTENLIQQTLVFCIITYAIQLGFAWISWVQKKGLFNALNEQKEQLIMLLTPGAPLGKEVIFENWPGAVNMCLGAILTLLAGGILI</sequence>
<name>A0ABT6R5A9_9BACL</name>
<keyword evidence="1" id="KW-0472">Membrane</keyword>
<evidence type="ECO:0000313" key="3">
    <source>
        <dbReference type="Proteomes" id="UP001243286"/>
    </source>
</evidence>
<proteinExistence type="predicted"/>
<evidence type="ECO:0000313" key="2">
    <source>
        <dbReference type="EMBL" id="MDI3235962.1"/>
    </source>
</evidence>
<reference evidence="2 3" key="1">
    <citation type="submission" date="2023-04" db="EMBL/GenBank/DDBJ databases">
        <title>Antarctic isolates genomes.</title>
        <authorList>
            <person name="Dimov S.G."/>
        </authorList>
    </citation>
    <scope>NUCLEOTIDE SEQUENCE [LARGE SCALE GENOMIC DNA]</scope>
    <source>
        <strain evidence="2 3">AL19</strain>
    </source>
</reference>
<dbReference type="EMBL" id="JASBQV010000025">
    <property type="protein sequence ID" value="MDI3235962.1"/>
    <property type="molecule type" value="Genomic_DNA"/>
</dbReference>
<keyword evidence="3" id="KW-1185">Reference proteome</keyword>
<comment type="caution">
    <text evidence="2">The sequence shown here is derived from an EMBL/GenBank/DDBJ whole genome shotgun (WGS) entry which is preliminary data.</text>
</comment>
<gene>
    <name evidence="2" type="ORF">QK289_13175</name>
</gene>
<organism evidence="2 3">
    <name type="scientific">Exiguobacterium antarcticum</name>
    <dbReference type="NCBI Taxonomy" id="132920"/>
    <lineage>
        <taxon>Bacteria</taxon>
        <taxon>Bacillati</taxon>
        <taxon>Bacillota</taxon>
        <taxon>Bacilli</taxon>
        <taxon>Bacillales</taxon>
        <taxon>Bacillales Family XII. Incertae Sedis</taxon>
        <taxon>Exiguobacterium</taxon>
    </lineage>
</organism>
<feature type="transmembrane region" description="Helical" evidence="1">
    <location>
        <begin position="73"/>
        <end position="89"/>
    </location>
</feature>
<keyword evidence="1" id="KW-0812">Transmembrane</keyword>
<evidence type="ECO:0008006" key="4">
    <source>
        <dbReference type="Google" id="ProtNLM"/>
    </source>
</evidence>